<feature type="compositionally biased region" description="Pro residues" evidence="1">
    <location>
        <begin position="138"/>
        <end position="149"/>
    </location>
</feature>
<evidence type="ECO:0000256" key="2">
    <source>
        <dbReference type="SAM" id="Phobius"/>
    </source>
</evidence>
<comment type="caution">
    <text evidence="3">The sequence shown here is derived from an EMBL/GenBank/DDBJ whole genome shotgun (WGS) entry which is preliminary data.</text>
</comment>
<dbReference type="Proteomes" id="UP000635606">
    <property type="component" value="Unassembled WGS sequence"/>
</dbReference>
<gene>
    <name evidence="3" type="ORF">Voc01_000820</name>
</gene>
<dbReference type="AlphaFoldDB" id="A0A8J3ZPH1"/>
<protein>
    <submittedName>
        <fullName evidence="3">Uncharacterized protein</fullName>
    </submittedName>
</protein>
<dbReference type="RefSeq" id="WP_203925172.1">
    <property type="nucleotide sequence ID" value="NZ_BOPH01000001.1"/>
</dbReference>
<keyword evidence="2" id="KW-0812">Transmembrane</keyword>
<organism evidence="3 4">
    <name type="scientific">Virgisporangium ochraceum</name>
    <dbReference type="NCBI Taxonomy" id="65505"/>
    <lineage>
        <taxon>Bacteria</taxon>
        <taxon>Bacillati</taxon>
        <taxon>Actinomycetota</taxon>
        <taxon>Actinomycetes</taxon>
        <taxon>Micromonosporales</taxon>
        <taxon>Micromonosporaceae</taxon>
        <taxon>Virgisporangium</taxon>
    </lineage>
</organism>
<keyword evidence="4" id="KW-1185">Reference proteome</keyword>
<evidence type="ECO:0000256" key="1">
    <source>
        <dbReference type="SAM" id="MobiDB-lite"/>
    </source>
</evidence>
<accession>A0A8J3ZPH1</accession>
<feature type="transmembrane region" description="Helical" evidence="2">
    <location>
        <begin position="227"/>
        <end position="246"/>
    </location>
</feature>
<sequence>MDPQRNFPGDGDQRWFEGGDWNRGRHGAADGDGSYRPADGDGSYRAAEAEYTGAFEPSSAPPAPGPEPSEAQRRTTEAIDVGSMRRPPVSTPPAAYPPPPAYGGGPEQPLYPAAAGQPSYPAAAEQPSYPAAAEQSLYPPPAEPPPYPPAEQALYPPAANPAPGPLGAPTAAVHTVPPPRQPAGPSVYRSRNPVVLVTLIALTVLFEIPALRLLASATLADHVPANGVVAGTFLVLGIPVFAYGLYGTLGGGPVPEKLSAWLKQPLIYVPLGVLLFLLAALAT</sequence>
<evidence type="ECO:0000313" key="4">
    <source>
        <dbReference type="Proteomes" id="UP000635606"/>
    </source>
</evidence>
<feature type="region of interest" description="Disordered" evidence="1">
    <location>
        <begin position="1"/>
        <end position="187"/>
    </location>
</feature>
<feature type="transmembrane region" description="Helical" evidence="2">
    <location>
        <begin position="266"/>
        <end position="282"/>
    </location>
</feature>
<proteinExistence type="predicted"/>
<evidence type="ECO:0000313" key="3">
    <source>
        <dbReference type="EMBL" id="GIJ65165.1"/>
    </source>
</evidence>
<dbReference type="EMBL" id="BOPH01000001">
    <property type="protein sequence ID" value="GIJ65165.1"/>
    <property type="molecule type" value="Genomic_DNA"/>
</dbReference>
<name>A0A8J3ZPH1_9ACTN</name>
<feature type="transmembrane region" description="Helical" evidence="2">
    <location>
        <begin position="194"/>
        <end position="215"/>
    </location>
</feature>
<keyword evidence="2" id="KW-1133">Transmembrane helix</keyword>
<reference evidence="3" key="1">
    <citation type="submission" date="2021-01" db="EMBL/GenBank/DDBJ databases">
        <title>Whole genome shotgun sequence of Virgisporangium ochraceum NBRC 16418.</title>
        <authorList>
            <person name="Komaki H."/>
            <person name="Tamura T."/>
        </authorList>
    </citation>
    <scope>NUCLEOTIDE SEQUENCE</scope>
    <source>
        <strain evidence="3">NBRC 16418</strain>
    </source>
</reference>
<keyword evidence="2" id="KW-0472">Membrane</keyword>
<feature type="compositionally biased region" description="Low complexity" evidence="1">
    <location>
        <begin position="112"/>
        <end position="134"/>
    </location>
</feature>
<feature type="compositionally biased region" description="Basic and acidic residues" evidence="1">
    <location>
        <begin position="11"/>
        <end position="29"/>
    </location>
</feature>
<feature type="compositionally biased region" description="Pro residues" evidence="1">
    <location>
        <begin position="89"/>
        <end position="101"/>
    </location>
</feature>